<dbReference type="AlphaFoldDB" id="A0A840PUR1"/>
<accession>A0A840PUR1</accession>
<sequence>MRMRSWTACRSIGVIHPECIVPNGFVELPILAIVLRKRSLSMG</sequence>
<proteinExistence type="predicted"/>
<keyword evidence="2" id="KW-1185">Reference proteome</keyword>
<dbReference type="EMBL" id="JACHGZ010000006">
    <property type="protein sequence ID" value="MBB5148472.1"/>
    <property type="molecule type" value="Genomic_DNA"/>
</dbReference>
<comment type="caution">
    <text evidence="1">The sequence shown here is derived from an EMBL/GenBank/DDBJ whole genome shotgun (WGS) entry which is preliminary data.</text>
</comment>
<organism evidence="1 2">
    <name type="scientific">Ureibacillus thermosphaericus</name>
    <dbReference type="NCBI Taxonomy" id="51173"/>
    <lineage>
        <taxon>Bacteria</taxon>
        <taxon>Bacillati</taxon>
        <taxon>Bacillota</taxon>
        <taxon>Bacilli</taxon>
        <taxon>Bacillales</taxon>
        <taxon>Caryophanaceae</taxon>
        <taxon>Ureibacillus</taxon>
    </lineage>
</organism>
<reference evidence="1 2" key="1">
    <citation type="submission" date="2020-08" db="EMBL/GenBank/DDBJ databases">
        <title>Genomic Encyclopedia of Type Strains, Phase IV (KMG-IV): sequencing the most valuable type-strain genomes for metagenomic binning, comparative biology and taxonomic classification.</title>
        <authorList>
            <person name="Goeker M."/>
        </authorList>
    </citation>
    <scope>NUCLEOTIDE SEQUENCE [LARGE SCALE GENOMIC DNA]</scope>
    <source>
        <strain evidence="1 2">DSM 10633</strain>
    </source>
</reference>
<evidence type="ECO:0000313" key="1">
    <source>
        <dbReference type="EMBL" id="MBB5148472.1"/>
    </source>
</evidence>
<name>A0A840PUR1_URETH</name>
<evidence type="ECO:0000313" key="2">
    <source>
        <dbReference type="Proteomes" id="UP000557217"/>
    </source>
</evidence>
<dbReference type="Proteomes" id="UP000557217">
    <property type="component" value="Unassembled WGS sequence"/>
</dbReference>
<protein>
    <submittedName>
        <fullName evidence="1">Uncharacterized protein</fullName>
    </submittedName>
</protein>
<gene>
    <name evidence="1" type="ORF">HNR36_000858</name>
</gene>